<organism evidence="1 2">
    <name type="scientific">Hirundo rustica rustica</name>
    <dbReference type="NCBI Taxonomy" id="333673"/>
    <lineage>
        <taxon>Eukaryota</taxon>
        <taxon>Metazoa</taxon>
        <taxon>Chordata</taxon>
        <taxon>Craniata</taxon>
        <taxon>Vertebrata</taxon>
        <taxon>Euteleostomi</taxon>
        <taxon>Archelosauria</taxon>
        <taxon>Archosauria</taxon>
        <taxon>Dinosauria</taxon>
        <taxon>Saurischia</taxon>
        <taxon>Theropoda</taxon>
        <taxon>Coelurosauria</taxon>
        <taxon>Aves</taxon>
        <taxon>Neognathae</taxon>
        <taxon>Neoaves</taxon>
        <taxon>Telluraves</taxon>
        <taxon>Australaves</taxon>
        <taxon>Passeriformes</taxon>
        <taxon>Sylvioidea</taxon>
        <taxon>Hirundinidae</taxon>
        <taxon>Hirundo</taxon>
    </lineage>
</organism>
<gene>
    <name evidence="1" type="ORF">DUI87_23016</name>
</gene>
<keyword evidence="2" id="KW-1185">Reference proteome</keyword>
<sequence>MGPAPGGKSHGGAGASSLWHRRVIGKGLQQAEQDLRIKAVAPNLVPESRLCYFCHRQLSSFRGESYNWRATCGSKPQKVPKKLEEPLGEHVAEEFHAETDPSGLVFAVESPKHRILQARAAVFSLGLKNPIGVLQRSPPYSKQLRRVTTCSWKTNPGDRD</sequence>
<proteinExistence type="predicted"/>
<name>A0A3M0JGZ3_HIRRU</name>
<evidence type="ECO:0000313" key="2">
    <source>
        <dbReference type="Proteomes" id="UP000269221"/>
    </source>
</evidence>
<reference evidence="1 2" key="1">
    <citation type="submission" date="2018-07" db="EMBL/GenBank/DDBJ databases">
        <title>A high quality draft genome assembly of the barn swallow (H. rustica rustica).</title>
        <authorList>
            <person name="Formenti G."/>
            <person name="Chiara M."/>
            <person name="Poveda L."/>
            <person name="Francoijs K.-J."/>
            <person name="Bonisoli-Alquati A."/>
            <person name="Canova L."/>
            <person name="Gianfranceschi L."/>
            <person name="Horner D.S."/>
            <person name="Saino N."/>
        </authorList>
    </citation>
    <scope>NUCLEOTIDE SEQUENCE [LARGE SCALE GENOMIC DNA]</scope>
    <source>
        <strain evidence="1">Chelidonia</strain>
        <tissue evidence="1">Blood</tissue>
    </source>
</reference>
<comment type="caution">
    <text evidence="1">The sequence shown here is derived from an EMBL/GenBank/DDBJ whole genome shotgun (WGS) entry which is preliminary data.</text>
</comment>
<dbReference type="Proteomes" id="UP000269221">
    <property type="component" value="Unassembled WGS sequence"/>
</dbReference>
<evidence type="ECO:0000313" key="1">
    <source>
        <dbReference type="EMBL" id="RMC00408.1"/>
    </source>
</evidence>
<accession>A0A3M0JGZ3</accession>
<protein>
    <submittedName>
        <fullName evidence="1">Uncharacterized protein</fullName>
    </submittedName>
</protein>
<dbReference type="EMBL" id="QRBI01000144">
    <property type="protein sequence ID" value="RMC00408.1"/>
    <property type="molecule type" value="Genomic_DNA"/>
</dbReference>
<dbReference type="AlphaFoldDB" id="A0A3M0JGZ3"/>